<dbReference type="OrthoDB" id="10057795at2759"/>
<proteinExistence type="predicted"/>
<dbReference type="AlphaFoldDB" id="A0A0C2GIB9"/>
<feature type="coiled-coil region" evidence="1">
    <location>
        <begin position="133"/>
        <end position="160"/>
    </location>
</feature>
<dbReference type="Proteomes" id="UP000054047">
    <property type="component" value="Unassembled WGS sequence"/>
</dbReference>
<organism evidence="2 3">
    <name type="scientific">Ancylostoma duodenale</name>
    <dbReference type="NCBI Taxonomy" id="51022"/>
    <lineage>
        <taxon>Eukaryota</taxon>
        <taxon>Metazoa</taxon>
        <taxon>Ecdysozoa</taxon>
        <taxon>Nematoda</taxon>
        <taxon>Chromadorea</taxon>
        <taxon>Rhabditida</taxon>
        <taxon>Rhabditina</taxon>
        <taxon>Rhabditomorpha</taxon>
        <taxon>Strongyloidea</taxon>
        <taxon>Ancylostomatidae</taxon>
        <taxon>Ancylostomatinae</taxon>
        <taxon>Ancylostoma</taxon>
    </lineage>
</organism>
<feature type="non-terminal residue" evidence="2">
    <location>
        <position position="168"/>
    </location>
</feature>
<name>A0A0C2GIB9_9BILA</name>
<dbReference type="EMBL" id="KN735204">
    <property type="protein sequence ID" value="KIH56841.1"/>
    <property type="molecule type" value="Genomic_DNA"/>
</dbReference>
<accession>A0A0C2GIB9</accession>
<sequence>MQPWGNGTVLYTLQEIGTVWMGTRLREWDCGDVSQNIGDGDERLTLFPAENPVPCLYEWLGTHSNKTKSAYNGSFTCKVPNQGHLQRTTGTRFRAMIVISCGILPIRSSANRVVYGILLAATTPGMLVEQMQKDELDQVLQRLQLENMELKRELERRKAAVSTPDLDR</sequence>
<evidence type="ECO:0000313" key="3">
    <source>
        <dbReference type="Proteomes" id="UP000054047"/>
    </source>
</evidence>
<evidence type="ECO:0000313" key="2">
    <source>
        <dbReference type="EMBL" id="KIH56841.1"/>
    </source>
</evidence>
<reference evidence="2 3" key="1">
    <citation type="submission" date="2013-12" db="EMBL/GenBank/DDBJ databases">
        <title>Draft genome of the parsitic nematode Ancylostoma duodenale.</title>
        <authorList>
            <person name="Mitreva M."/>
        </authorList>
    </citation>
    <scope>NUCLEOTIDE SEQUENCE [LARGE SCALE GENOMIC DNA]</scope>
    <source>
        <strain evidence="2 3">Zhejiang</strain>
    </source>
</reference>
<protein>
    <submittedName>
        <fullName evidence="2">Uncharacterized protein</fullName>
    </submittedName>
</protein>
<keyword evidence="3" id="KW-1185">Reference proteome</keyword>
<evidence type="ECO:0000256" key="1">
    <source>
        <dbReference type="SAM" id="Coils"/>
    </source>
</evidence>
<keyword evidence="1" id="KW-0175">Coiled coil</keyword>
<gene>
    <name evidence="2" type="ORF">ANCDUO_12974</name>
</gene>